<proteinExistence type="predicted"/>
<protein>
    <submittedName>
        <fullName evidence="1">Uncharacterized protein</fullName>
    </submittedName>
</protein>
<name>A0A420J6I2_9PEZI</name>
<accession>A0A420J6I2</accession>
<evidence type="ECO:0000313" key="2">
    <source>
        <dbReference type="Proteomes" id="UP000285326"/>
    </source>
</evidence>
<comment type="caution">
    <text evidence="1">The sequence shown here is derived from an EMBL/GenBank/DDBJ whole genome shotgun (WGS) entry which is preliminary data.</text>
</comment>
<evidence type="ECO:0000313" key="1">
    <source>
        <dbReference type="EMBL" id="RKF82403.1"/>
    </source>
</evidence>
<reference evidence="1 2" key="1">
    <citation type="journal article" date="2018" name="BMC Genomics">
        <title>Comparative genome analyses reveal sequence features reflecting distinct modes of host-adaptation between dicot and monocot powdery mildew.</title>
        <authorList>
            <person name="Wu Y."/>
            <person name="Ma X."/>
            <person name="Pan Z."/>
            <person name="Kale S.D."/>
            <person name="Song Y."/>
            <person name="King H."/>
            <person name="Zhang Q."/>
            <person name="Presley C."/>
            <person name="Deng X."/>
            <person name="Wei C.I."/>
            <person name="Xiao S."/>
        </authorList>
    </citation>
    <scope>NUCLEOTIDE SEQUENCE [LARGE SCALE GENOMIC DNA]</scope>
    <source>
        <strain evidence="1">UMSG1</strain>
    </source>
</reference>
<dbReference type="AlphaFoldDB" id="A0A420J6I2"/>
<dbReference type="EMBL" id="MCBS01017216">
    <property type="protein sequence ID" value="RKF82403.1"/>
    <property type="molecule type" value="Genomic_DNA"/>
</dbReference>
<organism evidence="1 2">
    <name type="scientific">Golovinomyces cichoracearum</name>
    <dbReference type="NCBI Taxonomy" id="62708"/>
    <lineage>
        <taxon>Eukaryota</taxon>
        <taxon>Fungi</taxon>
        <taxon>Dikarya</taxon>
        <taxon>Ascomycota</taxon>
        <taxon>Pezizomycotina</taxon>
        <taxon>Leotiomycetes</taxon>
        <taxon>Erysiphales</taxon>
        <taxon>Erysiphaceae</taxon>
        <taxon>Golovinomyces</taxon>
    </lineage>
</organism>
<gene>
    <name evidence="1" type="ORF">GcM1_172014</name>
</gene>
<dbReference type="Proteomes" id="UP000285326">
    <property type="component" value="Unassembled WGS sequence"/>
</dbReference>
<sequence length="77" mass="8808">MEKQWSSGKVNLVVALRDLYSLNSIHHYPSSAQLDKKSEAILEEIFPQFANYAFEDIFNGDELNIAGTRNLSDLYQI</sequence>